<reference evidence="3" key="1">
    <citation type="submission" date="2023-03" db="EMBL/GenBank/DDBJ databases">
        <title>Massive genome expansion in bonnet fungi (Mycena s.s.) driven by repeated elements and novel gene families across ecological guilds.</title>
        <authorList>
            <consortium name="Lawrence Berkeley National Laboratory"/>
            <person name="Harder C.B."/>
            <person name="Miyauchi S."/>
            <person name="Viragh M."/>
            <person name="Kuo A."/>
            <person name="Thoen E."/>
            <person name="Andreopoulos B."/>
            <person name="Lu D."/>
            <person name="Skrede I."/>
            <person name="Drula E."/>
            <person name="Henrissat B."/>
            <person name="Morin E."/>
            <person name="Kohler A."/>
            <person name="Barry K."/>
            <person name="LaButti K."/>
            <person name="Morin E."/>
            <person name="Salamov A."/>
            <person name="Lipzen A."/>
            <person name="Mereny Z."/>
            <person name="Hegedus B."/>
            <person name="Baldrian P."/>
            <person name="Stursova M."/>
            <person name="Weitz H."/>
            <person name="Taylor A."/>
            <person name="Grigoriev I.V."/>
            <person name="Nagy L.G."/>
            <person name="Martin F."/>
            <person name="Kauserud H."/>
        </authorList>
    </citation>
    <scope>NUCLEOTIDE SEQUENCE</scope>
    <source>
        <strain evidence="3">CBHHK200</strain>
    </source>
</reference>
<dbReference type="Gene3D" id="3.40.50.300">
    <property type="entry name" value="P-loop containing nucleotide triphosphate hydrolases"/>
    <property type="match status" value="1"/>
</dbReference>
<dbReference type="SUPFAM" id="SSF52540">
    <property type="entry name" value="P-loop containing nucleoside triphosphate hydrolases"/>
    <property type="match status" value="1"/>
</dbReference>
<feature type="domain" description="Nephrocystin 3-like N-terminal" evidence="2">
    <location>
        <begin position="234"/>
        <end position="394"/>
    </location>
</feature>
<dbReference type="Proteomes" id="UP001218188">
    <property type="component" value="Unassembled WGS sequence"/>
</dbReference>
<evidence type="ECO:0000313" key="4">
    <source>
        <dbReference type="Proteomes" id="UP001218188"/>
    </source>
</evidence>
<gene>
    <name evidence="3" type="ORF">C8F04DRAFT_643916</name>
</gene>
<accession>A0AAD6TDF6</accession>
<keyword evidence="4" id="KW-1185">Reference proteome</keyword>
<dbReference type="PANTHER" id="PTHR10039:SF14">
    <property type="entry name" value="NACHT DOMAIN-CONTAINING PROTEIN"/>
    <property type="match status" value="1"/>
</dbReference>
<evidence type="ECO:0000256" key="1">
    <source>
        <dbReference type="ARBA" id="ARBA00022737"/>
    </source>
</evidence>
<name>A0AAD6TDF6_9AGAR</name>
<evidence type="ECO:0000259" key="2">
    <source>
        <dbReference type="Pfam" id="PF24883"/>
    </source>
</evidence>
<sequence>MQYGTKIDGGTFNNVSGNMSQVLNSHVVRIEAPTHPPLVPRVLPIGSSSFGAIRGRQDGLRRAATHPYASLSHQHQNHAQQIEFPESGSVYSDNVEPRYPAAQPYAIASRGQQNQSHEIELPNCNGTYSADVGNTMRRRSSYERAARSEALFPVSPAQVMPYPPTNLHSAGSNIDDISNTFNNVAGDMTQLNVTSYGESGLDILYRHVAMEAVHDSSERFAEPACHPGTRTAVLEQLASWSIDTSSESTVMWLHGSAGMGKSAIAQMFAGQCQAQGRLGASFFFKRGHPTRGSWHRLLTTIGYQLANWSSELLVPIQQAVEQDKLLVARAISLQFRKLLLEPFQRTSRLHSIPVIIIDGLDECADHNIQQQILRLWTAAIRSHQLSIRLLIVSRPEPHIGEVFETEENLSICHHLDFPTDKSARDDIGTYFRDEFSRIRSDYLSRGIDLGTVWPDPAAVEQLVHRSSGIFIYATTVIRFIDDEYSHPVDRLASVLEMDPRSTVPLDDLYTQILSAIPHAPQQLRILHAIWRRELDFQYIIDPEDIDMILGLRPATCRLALRALHSLFDVPRIRGRFTCLPCVRCLHASLSDYLEDTRRSGRWCVVVPWLQLDHLESVLRLLSSPALTRQAELLNRTLVCHLPLLLENISPSHALITLLRNEQFHKSLFTTPIYDYDWPSSRGTRATQQI</sequence>
<dbReference type="AlphaFoldDB" id="A0AAD6TDF6"/>
<keyword evidence="1" id="KW-0677">Repeat</keyword>
<dbReference type="Pfam" id="PF24883">
    <property type="entry name" value="NPHP3_N"/>
    <property type="match status" value="1"/>
</dbReference>
<dbReference type="InterPro" id="IPR056884">
    <property type="entry name" value="NPHP3-like_N"/>
</dbReference>
<dbReference type="PANTHER" id="PTHR10039">
    <property type="entry name" value="AMELOGENIN"/>
    <property type="match status" value="1"/>
</dbReference>
<dbReference type="EMBL" id="JARJCM010000007">
    <property type="protein sequence ID" value="KAJ7044446.1"/>
    <property type="molecule type" value="Genomic_DNA"/>
</dbReference>
<proteinExistence type="predicted"/>
<dbReference type="InterPro" id="IPR027417">
    <property type="entry name" value="P-loop_NTPase"/>
</dbReference>
<comment type="caution">
    <text evidence="3">The sequence shown here is derived from an EMBL/GenBank/DDBJ whole genome shotgun (WGS) entry which is preliminary data.</text>
</comment>
<organism evidence="3 4">
    <name type="scientific">Mycena alexandri</name>
    <dbReference type="NCBI Taxonomy" id="1745969"/>
    <lineage>
        <taxon>Eukaryota</taxon>
        <taxon>Fungi</taxon>
        <taxon>Dikarya</taxon>
        <taxon>Basidiomycota</taxon>
        <taxon>Agaricomycotina</taxon>
        <taxon>Agaricomycetes</taxon>
        <taxon>Agaricomycetidae</taxon>
        <taxon>Agaricales</taxon>
        <taxon>Marasmiineae</taxon>
        <taxon>Mycenaceae</taxon>
        <taxon>Mycena</taxon>
    </lineage>
</organism>
<protein>
    <recommendedName>
        <fullName evidence="2">Nephrocystin 3-like N-terminal domain-containing protein</fullName>
    </recommendedName>
</protein>
<evidence type="ECO:0000313" key="3">
    <source>
        <dbReference type="EMBL" id="KAJ7044446.1"/>
    </source>
</evidence>